<protein>
    <submittedName>
        <fullName evidence="3">Histidine kinase</fullName>
    </submittedName>
</protein>
<dbReference type="STRING" id="861298.SAMN04488136_13638"/>
<sequence>MNSSVLSFERLRPHLWLLLFWPLVNISLYMLGVSLVSSFTTVAKDIGAPGLTHVIVRIWTIFSLLWLLMQGFKLVAGDLLARKNSVVFKSLCIVALVICAGILERMLSSRYLDIPDLRGNVMAVVNIAFQALMLIAMEHLWQLKQHNFALQMHLQQKEVQMLRLQNDPHFIFNTLNLIVSDIRTRPELAEELIYDLSDLLRLSMKLSAQQDIALRDEIELIRHYLNIQSNRFGERLVLDLAISPDSEGLRIPPMLVLPLVENAIKHGVSQSSRPVRLSIRVEVQKCTLAIQVINSGETPLAPKNPDGQGLTILRQTLAFYYPERYQFALNQQGGSMTADIRIALESEVVSDDI</sequence>
<organism evidence="3 4">
    <name type="scientific">Vibrio xiamenensis</name>
    <dbReference type="NCBI Taxonomy" id="861298"/>
    <lineage>
        <taxon>Bacteria</taxon>
        <taxon>Pseudomonadati</taxon>
        <taxon>Pseudomonadota</taxon>
        <taxon>Gammaproteobacteria</taxon>
        <taxon>Vibrionales</taxon>
        <taxon>Vibrionaceae</taxon>
        <taxon>Vibrio</taxon>
    </lineage>
</organism>
<dbReference type="GO" id="GO:0016020">
    <property type="term" value="C:membrane"/>
    <property type="evidence" value="ECO:0007669"/>
    <property type="project" value="InterPro"/>
</dbReference>
<dbReference type="RefSeq" id="WP_093279002.1">
    <property type="nucleotide sequence ID" value="NZ_FNDD01000036.1"/>
</dbReference>
<reference evidence="4" key="1">
    <citation type="submission" date="2016-10" db="EMBL/GenBank/DDBJ databases">
        <authorList>
            <person name="Varghese N."/>
            <person name="Submissions S."/>
        </authorList>
    </citation>
    <scope>NUCLEOTIDE SEQUENCE [LARGE SCALE GENOMIC DNA]</scope>
    <source>
        <strain evidence="4">CGMCC 1.10228</strain>
    </source>
</reference>
<feature type="transmembrane region" description="Helical" evidence="1">
    <location>
        <begin position="20"/>
        <end position="42"/>
    </location>
</feature>
<dbReference type="Gene3D" id="3.30.565.10">
    <property type="entry name" value="Histidine kinase-like ATPase, C-terminal domain"/>
    <property type="match status" value="1"/>
</dbReference>
<keyword evidence="3" id="KW-0418">Kinase</keyword>
<keyword evidence="4" id="KW-1185">Reference proteome</keyword>
<keyword evidence="1" id="KW-0812">Transmembrane</keyword>
<keyword evidence="3" id="KW-0808">Transferase</keyword>
<keyword evidence="1" id="KW-1133">Transmembrane helix</keyword>
<evidence type="ECO:0000313" key="4">
    <source>
        <dbReference type="Proteomes" id="UP000198854"/>
    </source>
</evidence>
<evidence type="ECO:0000313" key="3">
    <source>
        <dbReference type="EMBL" id="SDH92804.1"/>
    </source>
</evidence>
<dbReference type="InterPro" id="IPR036890">
    <property type="entry name" value="HATPase_C_sf"/>
</dbReference>
<dbReference type="Proteomes" id="UP000198854">
    <property type="component" value="Unassembled WGS sequence"/>
</dbReference>
<dbReference type="Pfam" id="PF06580">
    <property type="entry name" value="His_kinase"/>
    <property type="match status" value="1"/>
</dbReference>
<gene>
    <name evidence="3" type="ORF">SAMN04488136_13638</name>
</gene>
<feature type="domain" description="Signal transduction histidine kinase internal region" evidence="2">
    <location>
        <begin position="158"/>
        <end position="236"/>
    </location>
</feature>
<evidence type="ECO:0000256" key="1">
    <source>
        <dbReference type="SAM" id="Phobius"/>
    </source>
</evidence>
<evidence type="ECO:0000259" key="2">
    <source>
        <dbReference type="Pfam" id="PF06580"/>
    </source>
</evidence>
<dbReference type="AlphaFoldDB" id="A0A1G8GEH3"/>
<dbReference type="PANTHER" id="PTHR34220:SF7">
    <property type="entry name" value="SENSOR HISTIDINE KINASE YPDA"/>
    <property type="match status" value="1"/>
</dbReference>
<accession>A0A1G8GEH3</accession>
<dbReference type="SUPFAM" id="SSF55874">
    <property type="entry name" value="ATPase domain of HSP90 chaperone/DNA topoisomerase II/histidine kinase"/>
    <property type="match status" value="1"/>
</dbReference>
<feature type="transmembrane region" description="Helical" evidence="1">
    <location>
        <begin position="119"/>
        <end position="141"/>
    </location>
</feature>
<dbReference type="PANTHER" id="PTHR34220">
    <property type="entry name" value="SENSOR HISTIDINE KINASE YPDA"/>
    <property type="match status" value="1"/>
</dbReference>
<feature type="transmembrane region" description="Helical" evidence="1">
    <location>
        <begin position="54"/>
        <end position="75"/>
    </location>
</feature>
<feature type="transmembrane region" description="Helical" evidence="1">
    <location>
        <begin position="87"/>
        <end position="107"/>
    </location>
</feature>
<dbReference type="OrthoDB" id="2514702at2"/>
<proteinExistence type="predicted"/>
<dbReference type="GO" id="GO:0000155">
    <property type="term" value="F:phosphorelay sensor kinase activity"/>
    <property type="evidence" value="ECO:0007669"/>
    <property type="project" value="InterPro"/>
</dbReference>
<dbReference type="EMBL" id="FNDD01000036">
    <property type="protein sequence ID" value="SDH92804.1"/>
    <property type="molecule type" value="Genomic_DNA"/>
</dbReference>
<keyword evidence="1" id="KW-0472">Membrane</keyword>
<name>A0A1G8GEH3_9VIBR</name>
<dbReference type="InterPro" id="IPR010559">
    <property type="entry name" value="Sig_transdc_His_kin_internal"/>
</dbReference>
<dbReference type="InterPro" id="IPR050640">
    <property type="entry name" value="Bact_2-comp_sensor_kinase"/>
</dbReference>